<comment type="caution">
    <text evidence="2">The sequence shown here is derived from an EMBL/GenBank/DDBJ whole genome shotgun (WGS) entry which is preliminary data.</text>
</comment>
<gene>
    <name evidence="2" type="ORF">BVC80_9075g83</name>
</gene>
<feature type="region of interest" description="Disordered" evidence="1">
    <location>
        <begin position="187"/>
        <end position="214"/>
    </location>
</feature>
<sequence length="214" mass="23179">MLQDLPRKKAKDKVSGRIKSTFEKGKKREKTQLTAGTDGLIGQVSVGATETTSRPPMTSVTPSVPFYPSRPWTIPHYPQGSIEQVEQANLSHAETESAQCRLMSGGWSGPPSCPGEILPPNVIGCPETSSPHGLPFRPAGPSNVPQMPCIYPHAYSEGPTRLVDQATLQHGTSTTQSSQGFIGFLTQRSTSHRLSESSMQMSPRRQDFLEPPAP</sequence>
<evidence type="ECO:0000313" key="2">
    <source>
        <dbReference type="EMBL" id="OVA01836.1"/>
    </source>
</evidence>
<evidence type="ECO:0000256" key="1">
    <source>
        <dbReference type="SAM" id="MobiDB-lite"/>
    </source>
</evidence>
<dbReference type="EMBL" id="MVGT01004037">
    <property type="protein sequence ID" value="OVA01836.1"/>
    <property type="molecule type" value="Genomic_DNA"/>
</dbReference>
<feature type="region of interest" description="Disordered" evidence="1">
    <location>
        <begin position="1"/>
        <end position="38"/>
    </location>
</feature>
<keyword evidence="3" id="KW-1185">Reference proteome</keyword>
<dbReference type="InParanoid" id="A0A200PUG7"/>
<accession>A0A200PUG7</accession>
<dbReference type="OrthoDB" id="1934458at2759"/>
<protein>
    <submittedName>
        <fullName evidence="2">Uncharacterized protein</fullName>
    </submittedName>
</protein>
<dbReference type="Proteomes" id="UP000195402">
    <property type="component" value="Unassembled WGS sequence"/>
</dbReference>
<reference evidence="2 3" key="1">
    <citation type="journal article" date="2017" name="Mol. Plant">
        <title>The Genome of Medicinal Plant Macleaya cordata Provides New Insights into Benzylisoquinoline Alkaloids Metabolism.</title>
        <authorList>
            <person name="Liu X."/>
            <person name="Liu Y."/>
            <person name="Huang P."/>
            <person name="Ma Y."/>
            <person name="Qing Z."/>
            <person name="Tang Q."/>
            <person name="Cao H."/>
            <person name="Cheng P."/>
            <person name="Zheng Y."/>
            <person name="Yuan Z."/>
            <person name="Zhou Y."/>
            <person name="Liu J."/>
            <person name="Tang Z."/>
            <person name="Zhuo Y."/>
            <person name="Zhang Y."/>
            <person name="Yu L."/>
            <person name="Huang J."/>
            <person name="Yang P."/>
            <person name="Peng Q."/>
            <person name="Zhang J."/>
            <person name="Jiang W."/>
            <person name="Zhang Z."/>
            <person name="Lin K."/>
            <person name="Ro D.K."/>
            <person name="Chen X."/>
            <person name="Xiong X."/>
            <person name="Shang Y."/>
            <person name="Huang S."/>
            <person name="Zeng J."/>
        </authorList>
    </citation>
    <scope>NUCLEOTIDE SEQUENCE [LARGE SCALE GENOMIC DNA]</scope>
    <source>
        <strain evidence="3">cv. BLH2017</strain>
        <tissue evidence="2">Root</tissue>
    </source>
</reference>
<name>A0A200PUG7_MACCD</name>
<dbReference type="AlphaFoldDB" id="A0A200PUG7"/>
<feature type="compositionally biased region" description="Basic and acidic residues" evidence="1">
    <location>
        <begin position="12"/>
        <end position="26"/>
    </location>
</feature>
<proteinExistence type="predicted"/>
<organism evidence="2 3">
    <name type="scientific">Macleaya cordata</name>
    <name type="common">Five-seeded plume-poppy</name>
    <name type="synonym">Bocconia cordata</name>
    <dbReference type="NCBI Taxonomy" id="56857"/>
    <lineage>
        <taxon>Eukaryota</taxon>
        <taxon>Viridiplantae</taxon>
        <taxon>Streptophyta</taxon>
        <taxon>Embryophyta</taxon>
        <taxon>Tracheophyta</taxon>
        <taxon>Spermatophyta</taxon>
        <taxon>Magnoliopsida</taxon>
        <taxon>Ranunculales</taxon>
        <taxon>Papaveraceae</taxon>
        <taxon>Papaveroideae</taxon>
        <taxon>Macleaya</taxon>
    </lineage>
</organism>
<evidence type="ECO:0000313" key="3">
    <source>
        <dbReference type="Proteomes" id="UP000195402"/>
    </source>
</evidence>